<proteinExistence type="predicted"/>
<sequence>MERSCTFVPCDSTLHRIFSLYRSNKLCDVNARQRFNEIPDISDTVYQVSTSFRADKRLFTRHPTTRVVSEHKYPFTTLPQFTLSVHPCLALLSSVGVTLDSRRSFPLAQEIHSFMMWSHFRIPTAPSPCPSLTDDSTASEDSLHTVASTHSKKHSAPDNAAKTRNLTRHPQIDGRKVLGVRHMNTGALDVVHVDERWPTKRSRVVLEDVTRPKNVVQRRVNPSRAVWR</sequence>
<name>A0A0D7BKS7_9AGAR</name>
<gene>
    <name evidence="2" type="ORF">CYLTODRAFT_487705</name>
</gene>
<keyword evidence="3" id="KW-1185">Reference proteome</keyword>
<reference evidence="2 3" key="1">
    <citation type="journal article" date="2015" name="Fungal Genet. Biol.">
        <title>Evolution of novel wood decay mechanisms in Agaricales revealed by the genome sequences of Fistulina hepatica and Cylindrobasidium torrendii.</title>
        <authorList>
            <person name="Floudas D."/>
            <person name="Held B.W."/>
            <person name="Riley R."/>
            <person name="Nagy L.G."/>
            <person name="Koehler G."/>
            <person name="Ransdell A.S."/>
            <person name="Younus H."/>
            <person name="Chow J."/>
            <person name="Chiniquy J."/>
            <person name="Lipzen A."/>
            <person name="Tritt A."/>
            <person name="Sun H."/>
            <person name="Haridas S."/>
            <person name="LaButti K."/>
            <person name="Ohm R.A."/>
            <person name="Kues U."/>
            <person name="Blanchette R.A."/>
            <person name="Grigoriev I.V."/>
            <person name="Minto R.E."/>
            <person name="Hibbett D.S."/>
        </authorList>
    </citation>
    <scope>NUCLEOTIDE SEQUENCE [LARGE SCALE GENOMIC DNA]</scope>
    <source>
        <strain evidence="2 3">FP15055 ss-10</strain>
    </source>
</reference>
<feature type="region of interest" description="Disordered" evidence="1">
    <location>
        <begin position="128"/>
        <end position="166"/>
    </location>
</feature>
<dbReference type="EMBL" id="KN880462">
    <property type="protein sequence ID" value="KIY70815.1"/>
    <property type="molecule type" value="Genomic_DNA"/>
</dbReference>
<accession>A0A0D7BKS7</accession>
<feature type="compositionally biased region" description="Polar residues" evidence="1">
    <location>
        <begin position="133"/>
        <end position="149"/>
    </location>
</feature>
<evidence type="ECO:0000256" key="1">
    <source>
        <dbReference type="SAM" id="MobiDB-lite"/>
    </source>
</evidence>
<dbReference type="Proteomes" id="UP000054007">
    <property type="component" value="Unassembled WGS sequence"/>
</dbReference>
<organism evidence="2 3">
    <name type="scientific">Cylindrobasidium torrendii FP15055 ss-10</name>
    <dbReference type="NCBI Taxonomy" id="1314674"/>
    <lineage>
        <taxon>Eukaryota</taxon>
        <taxon>Fungi</taxon>
        <taxon>Dikarya</taxon>
        <taxon>Basidiomycota</taxon>
        <taxon>Agaricomycotina</taxon>
        <taxon>Agaricomycetes</taxon>
        <taxon>Agaricomycetidae</taxon>
        <taxon>Agaricales</taxon>
        <taxon>Marasmiineae</taxon>
        <taxon>Physalacriaceae</taxon>
        <taxon>Cylindrobasidium</taxon>
    </lineage>
</organism>
<protein>
    <submittedName>
        <fullName evidence="2">Uncharacterized protein</fullName>
    </submittedName>
</protein>
<evidence type="ECO:0000313" key="2">
    <source>
        <dbReference type="EMBL" id="KIY70815.1"/>
    </source>
</evidence>
<evidence type="ECO:0000313" key="3">
    <source>
        <dbReference type="Proteomes" id="UP000054007"/>
    </source>
</evidence>
<dbReference type="AlphaFoldDB" id="A0A0D7BKS7"/>